<dbReference type="PROSITE" id="PS51078">
    <property type="entry name" value="ICLR_ED"/>
    <property type="match status" value="1"/>
</dbReference>
<dbReference type="Gene3D" id="3.30.450.40">
    <property type="match status" value="1"/>
</dbReference>
<dbReference type="InterPro" id="IPR036390">
    <property type="entry name" value="WH_DNA-bd_sf"/>
</dbReference>
<organism evidence="6 7">
    <name type="scientific">Pollutimonas nitritireducens</name>
    <dbReference type="NCBI Taxonomy" id="2045209"/>
    <lineage>
        <taxon>Bacteria</taxon>
        <taxon>Pseudomonadati</taxon>
        <taxon>Pseudomonadota</taxon>
        <taxon>Betaproteobacteria</taxon>
        <taxon>Burkholderiales</taxon>
        <taxon>Alcaligenaceae</taxon>
        <taxon>Pollutimonas</taxon>
    </lineage>
</organism>
<comment type="caution">
    <text evidence="6">The sequence shown here is derived from an EMBL/GenBank/DDBJ whole genome shotgun (WGS) entry which is preliminary data.</text>
</comment>
<evidence type="ECO:0000313" key="6">
    <source>
        <dbReference type="EMBL" id="PLC55723.1"/>
    </source>
</evidence>
<keyword evidence="3" id="KW-0804">Transcription</keyword>
<dbReference type="GO" id="GO:0003677">
    <property type="term" value="F:DNA binding"/>
    <property type="evidence" value="ECO:0007669"/>
    <property type="project" value="UniProtKB-KW"/>
</dbReference>
<dbReference type="GO" id="GO:0003700">
    <property type="term" value="F:DNA-binding transcription factor activity"/>
    <property type="evidence" value="ECO:0007669"/>
    <property type="project" value="TreeGrafter"/>
</dbReference>
<dbReference type="EMBL" id="PDNV01000001">
    <property type="protein sequence ID" value="PLC55723.1"/>
    <property type="molecule type" value="Genomic_DNA"/>
</dbReference>
<sequence length="245" mass="26856">MKETGPKTFRRGLQIMEVLRTAGDDGLRITDIAAITGIQRTTVYRFLDVLIAHDYVKPTADMRTFVFNHCRFAGGPTIAHSIDRLKPVLARISAQTGDSSFLVRRENGDSLCVHRELGSYPVQVLSVTIGHKQPMGVGAAGLALLANLPKEDIRQILDLNRSRLPTFGGMTCEQMETLIRSTLERGWSAVGNAAVPGVLGVGVPIPQRSGHPTFAISVSSVMDRMPLKRQRFIVELIKKELALIS</sequence>
<evidence type="ECO:0000256" key="3">
    <source>
        <dbReference type="ARBA" id="ARBA00023163"/>
    </source>
</evidence>
<dbReference type="AlphaFoldDB" id="A0A2N4UL28"/>
<dbReference type="GO" id="GO:0045892">
    <property type="term" value="P:negative regulation of DNA-templated transcription"/>
    <property type="evidence" value="ECO:0007669"/>
    <property type="project" value="TreeGrafter"/>
</dbReference>
<evidence type="ECO:0000259" key="4">
    <source>
        <dbReference type="PROSITE" id="PS51077"/>
    </source>
</evidence>
<dbReference type="SUPFAM" id="SSF55781">
    <property type="entry name" value="GAF domain-like"/>
    <property type="match status" value="1"/>
</dbReference>
<keyword evidence="2" id="KW-0238">DNA-binding</keyword>
<dbReference type="PROSITE" id="PS51077">
    <property type="entry name" value="HTH_ICLR"/>
    <property type="match status" value="1"/>
</dbReference>
<dbReference type="PANTHER" id="PTHR30136">
    <property type="entry name" value="HELIX-TURN-HELIX TRANSCRIPTIONAL REGULATOR, ICLR FAMILY"/>
    <property type="match status" value="1"/>
</dbReference>
<dbReference type="OrthoDB" id="13103at2"/>
<keyword evidence="1" id="KW-0805">Transcription regulation</keyword>
<feature type="domain" description="HTH iclR-type" evidence="4">
    <location>
        <begin position="6"/>
        <end position="69"/>
    </location>
</feature>
<dbReference type="InterPro" id="IPR014757">
    <property type="entry name" value="Tscrpt_reg_IclR_C"/>
</dbReference>
<dbReference type="SUPFAM" id="SSF46785">
    <property type="entry name" value="Winged helix' DNA-binding domain"/>
    <property type="match status" value="1"/>
</dbReference>
<dbReference type="Gene3D" id="1.10.10.10">
    <property type="entry name" value="Winged helix-like DNA-binding domain superfamily/Winged helix DNA-binding domain"/>
    <property type="match status" value="1"/>
</dbReference>
<dbReference type="Pfam" id="PF09339">
    <property type="entry name" value="HTH_IclR"/>
    <property type="match status" value="1"/>
</dbReference>
<dbReference type="Pfam" id="PF01614">
    <property type="entry name" value="IclR_C"/>
    <property type="match status" value="1"/>
</dbReference>
<evidence type="ECO:0000313" key="7">
    <source>
        <dbReference type="Proteomes" id="UP000234328"/>
    </source>
</evidence>
<accession>A0A2N4UL28</accession>
<reference evidence="6 7" key="1">
    <citation type="submission" date="2017-10" db="EMBL/GenBank/DDBJ databases">
        <title>Two draft genome sequences of Pusillimonas sp. strains isolated from a nitrate- and radionuclide-contaminated groundwater in Russia.</title>
        <authorList>
            <person name="Grouzdev D.S."/>
            <person name="Tourova T.P."/>
            <person name="Goeva M.A."/>
            <person name="Babich T.L."/>
            <person name="Sokolova D.S."/>
            <person name="Abdullin R."/>
            <person name="Poltaraus A.B."/>
            <person name="Toshchakov S.V."/>
            <person name="Nazina T.N."/>
        </authorList>
    </citation>
    <scope>NUCLEOTIDE SEQUENCE [LARGE SCALE GENOMIC DNA]</scope>
    <source>
        <strain evidence="6 7">JR1/69-2-13</strain>
    </source>
</reference>
<name>A0A2N4UL28_9BURK</name>
<keyword evidence="7" id="KW-1185">Reference proteome</keyword>
<dbReference type="InterPro" id="IPR036388">
    <property type="entry name" value="WH-like_DNA-bd_sf"/>
</dbReference>
<proteinExistence type="predicted"/>
<dbReference type="InterPro" id="IPR029016">
    <property type="entry name" value="GAF-like_dom_sf"/>
</dbReference>
<dbReference type="InterPro" id="IPR050707">
    <property type="entry name" value="HTH_MetabolicPath_Reg"/>
</dbReference>
<dbReference type="InterPro" id="IPR005471">
    <property type="entry name" value="Tscrpt_reg_IclR_N"/>
</dbReference>
<evidence type="ECO:0000259" key="5">
    <source>
        <dbReference type="PROSITE" id="PS51078"/>
    </source>
</evidence>
<dbReference type="RefSeq" id="WP_102068205.1">
    <property type="nucleotide sequence ID" value="NZ_PDNV01000001.1"/>
</dbReference>
<protein>
    <submittedName>
        <fullName evidence="6">IclR family transcriptional regulator</fullName>
    </submittedName>
</protein>
<evidence type="ECO:0000256" key="2">
    <source>
        <dbReference type="ARBA" id="ARBA00023125"/>
    </source>
</evidence>
<dbReference type="Proteomes" id="UP000234328">
    <property type="component" value="Unassembled WGS sequence"/>
</dbReference>
<dbReference type="PANTHER" id="PTHR30136:SF39">
    <property type="entry name" value="TRANSCRIPTIONAL REGULATORY PROTEIN"/>
    <property type="match status" value="1"/>
</dbReference>
<feature type="domain" description="IclR-ED" evidence="5">
    <location>
        <begin position="69"/>
        <end position="245"/>
    </location>
</feature>
<evidence type="ECO:0000256" key="1">
    <source>
        <dbReference type="ARBA" id="ARBA00023015"/>
    </source>
</evidence>
<gene>
    <name evidence="6" type="ORF">CR155_01310</name>
</gene>